<dbReference type="EMBL" id="ASPP01008562">
    <property type="protein sequence ID" value="ETO25403.1"/>
    <property type="molecule type" value="Genomic_DNA"/>
</dbReference>
<name>X6NHQ2_RETFI</name>
<evidence type="ECO:0000313" key="3">
    <source>
        <dbReference type="Proteomes" id="UP000023152"/>
    </source>
</evidence>
<evidence type="ECO:0000313" key="2">
    <source>
        <dbReference type="EMBL" id="ETO25403.1"/>
    </source>
</evidence>
<accession>X6NHQ2</accession>
<comment type="caution">
    <text evidence="2">The sequence shown here is derived from an EMBL/GenBank/DDBJ whole genome shotgun (WGS) entry which is preliminary data.</text>
</comment>
<dbReference type="AlphaFoldDB" id="X6NHQ2"/>
<protein>
    <submittedName>
        <fullName evidence="2">Uncharacterized protein</fullName>
    </submittedName>
</protein>
<reference evidence="2 3" key="1">
    <citation type="journal article" date="2013" name="Curr. Biol.">
        <title>The Genome of the Foraminiferan Reticulomyxa filosa.</title>
        <authorList>
            <person name="Glockner G."/>
            <person name="Hulsmann N."/>
            <person name="Schleicher M."/>
            <person name="Noegel A.A."/>
            <person name="Eichinger L."/>
            <person name="Gallinger C."/>
            <person name="Pawlowski J."/>
            <person name="Sierra R."/>
            <person name="Euteneuer U."/>
            <person name="Pillet L."/>
            <person name="Moustafa A."/>
            <person name="Platzer M."/>
            <person name="Groth M."/>
            <person name="Szafranski K."/>
            <person name="Schliwa M."/>
        </authorList>
    </citation>
    <scope>NUCLEOTIDE SEQUENCE [LARGE SCALE GENOMIC DNA]</scope>
</reference>
<sequence>MMSGLTMSLDASGMRGLPTSASNDGSVLQGSIGSHSGISNRNGNRNGHGRSTVSNASGHLARANDKTTTLLLQISHNGTESTLNRLGSSTLSPHVYISPLNVTNTSLVYQQQQQQQAVAHLNIRVNRNKVNDNDNAWRGHSIQRKHHPCQRRQSNTRDAMSTMQIAQPDNEHPGYCRVPVLTQAPRSNRIHIAVTGDYSKRALRPYLVRARRILRLEEKCVVCGIGKGTFLLKKKKKKKSN</sequence>
<evidence type="ECO:0000256" key="1">
    <source>
        <dbReference type="SAM" id="MobiDB-lite"/>
    </source>
</evidence>
<feature type="compositionally biased region" description="Low complexity" evidence="1">
    <location>
        <begin position="30"/>
        <end position="51"/>
    </location>
</feature>
<feature type="region of interest" description="Disordered" evidence="1">
    <location>
        <begin position="1"/>
        <end position="60"/>
    </location>
</feature>
<dbReference type="Proteomes" id="UP000023152">
    <property type="component" value="Unassembled WGS sequence"/>
</dbReference>
<proteinExistence type="predicted"/>
<keyword evidence="3" id="KW-1185">Reference proteome</keyword>
<organism evidence="2 3">
    <name type="scientific">Reticulomyxa filosa</name>
    <dbReference type="NCBI Taxonomy" id="46433"/>
    <lineage>
        <taxon>Eukaryota</taxon>
        <taxon>Sar</taxon>
        <taxon>Rhizaria</taxon>
        <taxon>Retaria</taxon>
        <taxon>Foraminifera</taxon>
        <taxon>Monothalamids</taxon>
        <taxon>Reticulomyxidae</taxon>
        <taxon>Reticulomyxa</taxon>
    </lineage>
</organism>
<gene>
    <name evidence="2" type="ORF">RFI_11734</name>
</gene>
<feature type="compositionally biased region" description="Polar residues" evidence="1">
    <location>
        <begin position="19"/>
        <end position="29"/>
    </location>
</feature>